<protein>
    <recommendedName>
        <fullName evidence="7">Zn(2)-C6 fungal-type domain-containing protein</fullName>
    </recommendedName>
</protein>
<keyword evidence="9" id="KW-1185">Reference proteome</keyword>
<dbReference type="InterPro" id="IPR001138">
    <property type="entry name" value="Zn2Cys6_DnaBD"/>
</dbReference>
<reference evidence="8" key="1">
    <citation type="journal article" date="2022" name="bioRxiv">
        <title>Deciphering the potential niche of two novel black yeast fungi from a biological soil crust based on their genomes, phenotypes, and melanin regulation.</title>
        <authorList>
            <consortium name="DOE Joint Genome Institute"/>
            <person name="Carr E.C."/>
            <person name="Barton Q."/>
            <person name="Grambo S."/>
            <person name="Sullivan M."/>
            <person name="Renfro C.M."/>
            <person name="Kuo A."/>
            <person name="Pangilinan J."/>
            <person name="Lipzen A."/>
            <person name="Keymanesh K."/>
            <person name="Savage E."/>
            <person name="Barry K."/>
            <person name="Grigoriev I.V."/>
            <person name="Riekhof W.R."/>
            <person name="Harris S.S."/>
        </authorList>
    </citation>
    <scope>NUCLEOTIDE SEQUENCE</scope>
    <source>
        <strain evidence="8">JF 03-4F</strain>
    </source>
</reference>
<keyword evidence="2" id="KW-0862">Zinc</keyword>
<dbReference type="GO" id="GO:0003677">
    <property type="term" value="F:DNA binding"/>
    <property type="evidence" value="ECO:0007669"/>
    <property type="project" value="UniProtKB-KW"/>
</dbReference>
<dbReference type="PANTHER" id="PTHR36206:SF12">
    <property type="entry name" value="ASPERCRYPTIN BIOSYNTHESIS CLUSTER-SPECIFIC TRANSCRIPTION REGULATOR ATNN-RELATED"/>
    <property type="match status" value="1"/>
</dbReference>
<dbReference type="GO" id="GO:0000981">
    <property type="term" value="F:DNA-binding transcription factor activity, RNA polymerase II-specific"/>
    <property type="evidence" value="ECO:0007669"/>
    <property type="project" value="InterPro"/>
</dbReference>
<evidence type="ECO:0000256" key="1">
    <source>
        <dbReference type="ARBA" id="ARBA00022723"/>
    </source>
</evidence>
<evidence type="ECO:0000256" key="3">
    <source>
        <dbReference type="ARBA" id="ARBA00023015"/>
    </source>
</evidence>
<evidence type="ECO:0000256" key="2">
    <source>
        <dbReference type="ARBA" id="ARBA00022833"/>
    </source>
</evidence>
<keyword evidence="1" id="KW-0479">Metal-binding</keyword>
<keyword evidence="3" id="KW-0805">Transcription regulation</keyword>
<dbReference type="Pfam" id="PF11951">
    <property type="entry name" value="Fungal_trans_2"/>
    <property type="match status" value="1"/>
</dbReference>
<evidence type="ECO:0000313" key="8">
    <source>
        <dbReference type="EMBL" id="KAI1613157.1"/>
    </source>
</evidence>
<keyword evidence="4" id="KW-0238">DNA-binding</keyword>
<dbReference type="GO" id="GO:0008270">
    <property type="term" value="F:zinc ion binding"/>
    <property type="evidence" value="ECO:0007669"/>
    <property type="project" value="InterPro"/>
</dbReference>
<dbReference type="AlphaFoldDB" id="A0AAN6DXM0"/>
<evidence type="ECO:0000256" key="5">
    <source>
        <dbReference type="ARBA" id="ARBA00023163"/>
    </source>
</evidence>
<organism evidence="8 9">
    <name type="scientific">Exophiala viscosa</name>
    <dbReference type="NCBI Taxonomy" id="2486360"/>
    <lineage>
        <taxon>Eukaryota</taxon>
        <taxon>Fungi</taxon>
        <taxon>Dikarya</taxon>
        <taxon>Ascomycota</taxon>
        <taxon>Pezizomycotina</taxon>
        <taxon>Eurotiomycetes</taxon>
        <taxon>Chaetothyriomycetidae</taxon>
        <taxon>Chaetothyriales</taxon>
        <taxon>Herpotrichiellaceae</taxon>
        <taxon>Exophiala</taxon>
    </lineage>
</organism>
<feature type="domain" description="Zn(2)-C6 fungal-type" evidence="7">
    <location>
        <begin position="17"/>
        <end position="47"/>
    </location>
</feature>
<dbReference type="SUPFAM" id="SSF57701">
    <property type="entry name" value="Zn2/Cys6 DNA-binding domain"/>
    <property type="match status" value="1"/>
</dbReference>
<dbReference type="Pfam" id="PF00172">
    <property type="entry name" value="Zn_clus"/>
    <property type="match status" value="1"/>
</dbReference>
<dbReference type="EMBL" id="MU404354">
    <property type="protein sequence ID" value="KAI1613157.1"/>
    <property type="molecule type" value="Genomic_DNA"/>
</dbReference>
<dbReference type="PANTHER" id="PTHR36206">
    <property type="entry name" value="ASPERCRYPTIN BIOSYNTHESIS CLUSTER-SPECIFIC TRANSCRIPTION REGULATOR ATNN-RELATED"/>
    <property type="match status" value="1"/>
</dbReference>
<keyword evidence="6" id="KW-0539">Nucleus</keyword>
<evidence type="ECO:0000313" key="9">
    <source>
        <dbReference type="Proteomes" id="UP001203852"/>
    </source>
</evidence>
<dbReference type="SMART" id="SM00066">
    <property type="entry name" value="GAL4"/>
    <property type="match status" value="1"/>
</dbReference>
<dbReference type="PROSITE" id="PS00463">
    <property type="entry name" value="ZN2_CY6_FUNGAL_1"/>
    <property type="match status" value="1"/>
</dbReference>
<name>A0AAN6DXM0_9EURO</name>
<dbReference type="Proteomes" id="UP001203852">
    <property type="component" value="Unassembled WGS sequence"/>
</dbReference>
<evidence type="ECO:0000256" key="4">
    <source>
        <dbReference type="ARBA" id="ARBA00023125"/>
    </source>
</evidence>
<evidence type="ECO:0000259" key="7">
    <source>
        <dbReference type="PROSITE" id="PS50048"/>
    </source>
</evidence>
<gene>
    <name evidence="8" type="ORF">EDD36DRAFT_438577</name>
</gene>
<comment type="caution">
    <text evidence="8">The sequence shown here is derived from an EMBL/GenBank/DDBJ whole genome shotgun (WGS) entry which is preliminary data.</text>
</comment>
<dbReference type="PROSITE" id="PS50048">
    <property type="entry name" value="ZN2_CY6_FUNGAL_2"/>
    <property type="match status" value="1"/>
</dbReference>
<accession>A0AAN6DXM0</accession>
<dbReference type="Gene3D" id="4.10.240.10">
    <property type="entry name" value="Zn(2)-C6 fungal-type DNA-binding domain"/>
    <property type="match status" value="1"/>
</dbReference>
<dbReference type="InterPro" id="IPR036864">
    <property type="entry name" value="Zn2-C6_fun-type_DNA-bd_sf"/>
</dbReference>
<dbReference type="CDD" id="cd00067">
    <property type="entry name" value="GAL4"/>
    <property type="match status" value="1"/>
</dbReference>
<keyword evidence="5" id="KW-0804">Transcription</keyword>
<proteinExistence type="predicted"/>
<sequence>MEVVVRTRSGISRSRNGCSTCKKRRVKCDEARPKCQRCRVSGHECQFDSSPSAGQGASVTFINYTPGHLQSQLTSHPNADCQELRALEFFHERSVPEIPGQTYTDLWGKYLLPMAHHEPALRHAMVALGKLHEGYLISASTNQYALHQYGKAINLITKMDSSSPSAFDTALASCVLFAAIETLMGHPRSSVMHVLSGMKILKQGGRYRDGFIPRDQLAGLFDRTACQALEIGDFETLSQSSPPEGFPVPDTFASTREAVRSLEAFQYYTLRLFQDTMMIPDSTMSAEEEKMALLAATLTKSRDLAGKWTAACERFLASETTTDHPAHLILRIMIEATYIQLNAPQECDFDQFTSRFKRITEWAEMYLRRTITAQATAERPRLSDAVKQSSLSTSTSSVGTFIASTTPLDKEKTIHRDRKLLPRPEEVMRPTFTMSSGVIPHLYMASARCRDPVIRRQALRLLRASNRREGLWDSQLTARVAERVMLIEEHNARRILGLQEDGPLTDCSQIHLPARITATSVQFGQNREGVVTYASRDPSAPRVQTTERISW</sequence>
<dbReference type="InterPro" id="IPR021858">
    <property type="entry name" value="Fun_TF"/>
</dbReference>
<dbReference type="InterPro" id="IPR052360">
    <property type="entry name" value="Transcr_Regulatory_Proteins"/>
</dbReference>
<evidence type="ECO:0000256" key="6">
    <source>
        <dbReference type="ARBA" id="ARBA00023242"/>
    </source>
</evidence>